<keyword evidence="1" id="KW-0472">Membrane</keyword>
<feature type="transmembrane region" description="Helical" evidence="1">
    <location>
        <begin position="15"/>
        <end position="33"/>
    </location>
</feature>
<sequence>MNFPKIGAYLRQPTTLFALADIIGTLVALWFGALGEVQALALLTASVPLLASDNSSIIARILAQRNDLASAVHAVATHKDIGPAAVKVIADAIPGGQLVAEVAEAQLSTAKKVSTSPLAMIGLFTFLSVGLSACGADQVVQRQQSVYALDLSYAVAAQVAAGYEKNPVADAAVVTKMKPAFQTAHDQISKLVAAARAGDPITAAEIEAAQDSLDAARKYLPAK</sequence>
<organism evidence="2 3">
    <name type="scientific">Acetobacter sicerae</name>
    <dbReference type="NCBI Taxonomy" id="85325"/>
    <lineage>
        <taxon>Bacteria</taxon>
        <taxon>Pseudomonadati</taxon>
        <taxon>Pseudomonadota</taxon>
        <taxon>Alphaproteobacteria</taxon>
        <taxon>Acetobacterales</taxon>
        <taxon>Acetobacteraceae</taxon>
        <taxon>Acetobacter</taxon>
    </lineage>
</organism>
<evidence type="ECO:0000256" key="1">
    <source>
        <dbReference type="SAM" id="Phobius"/>
    </source>
</evidence>
<keyword evidence="1" id="KW-0812">Transmembrane</keyword>
<accession>A0ABS8VT55</accession>
<keyword evidence="3" id="KW-1185">Reference proteome</keyword>
<dbReference type="RefSeq" id="WP_232876882.1">
    <property type="nucleotide sequence ID" value="NZ_JAJSOJ010000016.1"/>
</dbReference>
<gene>
    <name evidence="2" type="ORF">LWC05_05390</name>
</gene>
<evidence type="ECO:0000313" key="2">
    <source>
        <dbReference type="EMBL" id="MCE0743324.1"/>
    </source>
</evidence>
<reference evidence="2 3" key="1">
    <citation type="submission" date="2021-12" db="EMBL/GenBank/DDBJ databases">
        <title>Genome sequence of Acetobacter sicerae DmPark20a_162.</title>
        <authorList>
            <person name="Chaston J.M."/>
        </authorList>
    </citation>
    <scope>NUCLEOTIDE SEQUENCE [LARGE SCALE GENOMIC DNA]</scope>
    <source>
        <strain evidence="2 3">DmPark20a_162</strain>
    </source>
</reference>
<dbReference type="EMBL" id="JAJSOJ010000016">
    <property type="protein sequence ID" value="MCE0743324.1"/>
    <property type="molecule type" value="Genomic_DNA"/>
</dbReference>
<keyword evidence="1" id="KW-1133">Transmembrane helix</keyword>
<proteinExistence type="predicted"/>
<comment type="caution">
    <text evidence="2">The sequence shown here is derived from an EMBL/GenBank/DDBJ whole genome shotgun (WGS) entry which is preliminary data.</text>
</comment>
<dbReference type="Proteomes" id="UP001521074">
    <property type="component" value="Unassembled WGS sequence"/>
</dbReference>
<protein>
    <submittedName>
        <fullName evidence="2">Uncharacterized protein</fullName>
    </submittedName>
</protein>
<name>A0ABS8VT55_9PROT</name>
<evidence type="ECO:0000313" key="3">
    <source>
        <dbReference type="Proteomes" id="UP001521074"/>
    </source>
</evidence>